<comment type="caution">
    <text evidence="1">The sequence shown here is derived from an EMBL/GenBank/DDBJ whole genome shotgun (WGS) entry which is preliminary data.</text>
</comment>
<proteinExistence type="predicted"/>
<dbReference type="AlphaFoldDB" id="A0A553MRW1"/>
<keyword evidence="2" id="KW-1185">Reference proteome</keyword>
<dbReference type="EMBL" id="SRMA01027302">
    <property type="protein sequence ID" value="TRY55924.1"/>
    <property type="molecule type" value="Genomic_DNA"/>
</dbReference>
<organism evidence="1 2">
    <name type="scientific">Danionella cerebrum</name>
    <dbReference type="NCBI Taxonomy" id="2873325"/>
    <lineage>
        <taxon>Eukaryota</taxon>
        <taxon>Metazoa</taxon>
        <taxon>Chordata</taxon>
        <taxon>Craniata</taxon>
        <taxon>Vertebrata</taxon>
        <taxon>Euteleostomi</taxon>
        <taxon>Actinopterygii</taxon>
        <taxon>Neopterygii</taxon>
        <taxon>Teleostei</taxon>
        <taxon>Ostariophysi</taxon>
        <taxon>Cypriniformes</taxon>
        <taxon>Danionidae</taxon>
        <taxon>Danioninae</taxon>
        <taxon>Danionella</taxon>
    </lineage>
</organism>
<dbReference type="Proteomes" id="UP000316079">
    <property type="component" value="Unassembled WGS sequence"/>
</dbReference>
<reference evidence="1 2" key="1">
    <citation type="journal article" date="2019" name="Sci. Data">
        <title>Hybrid genome assembly and annotation of Danionella translucida.</title>
        <authorList>
            <person name="Kadobianskyi M."/>
            <person name="Schulze L."/>
            <person name="Schuelke M."/>
            <person name="Judkewitz B."/>
        </authorList>
    </citation>
    <scope>NUCLEOTIDE SEQUENCE [LARGE SCALE GENOMIC DNA]</scope>
    <source>
        <strain evidence="1 2">Bolton</strain>
    </source>
</reference>
<accession>A0A553MRW1</accession>
<protein>
    <submittedName>
        <fullName evidence="1">Uncharacterized protein</fullName>
    </submittedName>
</protein>
<sequence length="111" mass="12263">MSWNMLPNFPAVIGTILSPKVRPVAGLGTHAQMIVDWRPCLQMDVMPSRGTGVQSWPVKHAVFTPSASANFTILPSRRNPIKNGKPMTIQTLGSTLALRLKRYLHEHSAFS</sequence>
<gene>
    <name evidence="1" type="ORF">DNTS_011319</name>
</gene>
<evidence type="ECO:0000313" key="1">
    <source>
        <dbReference type="EMBL" id="TRY55924.1"/>
    </source>
</evidence>
<name>A0A553MRW1_9TELE</name>
<evidence type="ECO:0000313" key="2">
    <source>
        <dbReference type="Proteomes" id="UP000316079"/>
    </source>
</evidence>